<dbReference type="GO" id="GO:0019843">
    <property type="term" value="F:rRNA binding"/>
    <property type="evidence" value="ECO:0007669"/>
    <property type="project" value="UniProtKB-UniRule"/>
</dbReference>
<dbReference type="Pfam" id="PF04055">
    <property type="entry name" value="Radical_SAM"/>
    <property type="match status" value="1"/>
</dbReference>
<dbReference type="Gene3D" id="1.10.150.530">
    <property type="match status" value="1"/>
</dbReference>
<dbReference type="InterPro" id="IPR013785">
    <property type="entry name" value="Aldolase_TIM"/>
</dbReference>
<dbReference type="Proteomes" id="UP000283589">
    <property type="component" value="Unassembled WGS sequence"/>
</dbReference>
<dbReference type="InterPro" id="IPR040072">
    <property type="entry name" value="Methyltransferase_A"/>
</dbReference>
<evidence type="ECO:0000256" key="14">
    <source>
        <dbReference type="HAMAP-Rule" id="MF_01849"/>
    </source>
</evidence>
<comment type="miscellaneous">
    <text evidence="14">Reaction proceeds by a ping-pong mechanism involving intermediate methylation of a conserved cysteine residue.</text>
</comment>
<feature type="binding site" evidence="14">
    <location>
        <position position="119"/>
    </location>
    <ligand>
        <name>[4Fe-4S] cluster</name>
        <dbReference type="ChEBI" id="CHEBI:49883"/>
        <note>4Fe-4S-S-AdoMet</note>
    </ligand>
</feature>
<evidence type="ECO:0000256" key="2">
    <source>
        <dbReference type="ARBA" id="ARBA00007544"/>
    </source>
</evidence>
<feature type="active site" description="Proton acceptor" evidence="14">
    <location>
        <position position="92"/>
    </location>
</feature>
<dbReference type="PROSITE" id="PS51918">
    <property type="entry name" value="RADICAL_SAM"/>
    <property type="match status" value="1"/>
</dbReference>
<dbReference type="GO" id="GO:0005737">
    <property type="term" value="C:cytoplasm"/>
    <property type="evidence" value="ECO:0007669"/>
    <property type="project" value="UniProtKB-SubCell"/>
</dbReference>
<feature type="binding site" evidence="14">
    <location>
        <begin position="162"/>
        <end position="163"/>
    </location>
    <ligand>
        <name>S-adenosyl-L-methionine</name>
        <dbReference type="ChEBI" id="CHEBI:59789"/>
    </ligand>
</feature>
<sequence length="344" mass="38570">MEKTNIRAYTLQELANVLVQHGEKAFRAKQIWQWLWQKGVTRFEDMTNLSKDFREFLNNHFILQTATLTHKQESSDGTTKLGFTLPDGNLIETVLIPSKDKSTVCVSSQVGCKLKCSFCATGGLGFTRNLLPEEIFDQVVAVKRLGEERGLPLSNIVLMGMGEPLLNYENVLAAIERITAEDGLGMSPYRLTLSTSGIVEGIKRLADDDVRFNLAISLHSAVNTTRDKIMPINKAYPLTKLAEAIRYFVDKTGTRPTFEYLLLKGVNDSLDDAKALALFCRQFPVKINIIEYNEVDNAPYRHSPDASKDQFVRYLESKNIVVNIRRSKGKDIDAACGQLANKNS</sequence>
<feature type="binding site" evidence="14">
    <location>
        <position position="112"/>
    </location>
    <ligand>
        <name>[4Fe-4S] cluster</name>
        <dbReference type="ChEBI" id="CHEBI:49883"/>
        <note>4Fe-4S-S-AdoMet</note>
    </ligand>
</feature>
<dbReference type="NCBIfam" id="TIGR00048">
    <property type="entry name" value="rRNA_mod_RlmN"/>
    <property type="match status" value="1"/>
</dbReference>
<gene>
    <name evidence="14 16" type="primary">rlmN</name>
    <name evidence="16" type="ORF">DWW18_19910</name>
</gene>
<keyword evidence="9 14" id="KW-0819">tRNA processing</keyword>
<dbReference type="GO" id="GO:0070040">
    <property type="term" value="F:rRNA (adenine(2503)-C2-)-methyltransferase activity"/>
    <property type="evidence" value="ECO:0007669"/>
    <property type="project" value="UniProtKB-UniRule"/>
</dbReference>
<dbReference type="InterPro" id="IPR048641">
    <property type="entry name" value="RlmN_N"/>
</dbReference>
<dbReference type="PANTHER" id="PTHR30544">
    <property type="entry name" value="23S RRNA METHYLTRANSFERASE"/>
    <property type="match status" value="1"/>
</dbReference>
<comment type="caution">
    <text evidence="16">The sequence shown here is derived from an EMBL/GenBank/DDBJ whole genome shotgun (WGS) entry which is preliminary data.</text>
</comment>
<dbReference type="InterPro" id="IPR058240">
    <property type="entry name" value="rSAM_sf"/>
</dbReference>
<comment type="subcellular location">
    <subcellularLocation>
        <location evidence="1 14">Cytoplasm</location>
    </subcellularLocation>
</comment>
<dbReference type="AlphaFoldDB" id="A0A412WUC5"/>
<evidence type="ECO:0000256" key="5">
    <source>
        <dbReference type="ARBA" id="ARBA00022552"/>
    </source>
</evidence>
<dbReference type="RefSeq" id="WP_118261593.1">
    <property type="nucleotide sequence ID" value="NZ_CALBWO010000045.1"/>
</dbReference>
<dbReference type="SFLD" id="SFLDF00275">
    <property type="entry name" value="adenosine_C2_methyltransferase"/>
    <property type="match status" value="1"/>
</dbReference>
<dbReference type="PIRSF" id="PIRSF006004">
    <property type="entry name" value="CHP00048"/>
    <property type="match status" value="1"/>
</dbReference>
<dbReference type="SFLD" id="SFLDS00029">
    <property type="entry name" value="Radical_SAM"/>
    <property type="match status" value="1"/>
</dbReference>
<dbReference type="Pfam" id="PF21016">
    <property type="entry name" value="RlmN_N"/>
    <property type="match status" value="1"/>
</dbReference>
<evidence type="ECO:0000256" key="8">
    <source>
        <dbReference type="ARBA" id="ARBA00022691"/>
    </source>
</evidence>
<dbReference type="GO" id="GO:0046872">
    <property type="term" value="F:metal ion binding"/>
    <property type="evidence" value="ECO:0007669"/>
    <property type="project" value="UniProtKB-KW"/>
</dbReference>
<comment type="function">
    <text evidence="14">Specifically methylates position 2 of adenine 2503 in 23S rRNA and position 2 of adenine 37 in tRNAs.</text>
</comment>
<dbReference type="InterPro" id="IPR004383">
    <property type="entry name" value="rRNA_lsu_MTrfase_RlmN/Cfr"/>
</dbReference>
<keyword evidence="6 14" id="KW-0489">Methyltransferase</keyword>
<feature type="binding site" evidence="14">
    <location>
        <position position="293"/>
    </location>
    <ligand>
        <name>S-adenosyl-L-methionine</name>
        <dbReference type="ChEBI" id="CHEBI:59789"/>
    </ligand>
</feature>
<keyword evidence="3 14" id="KW-0004">4Fe-4S</keyword>
<comment type="similarity">
    <text evidence="2 14">Belongs to the radical SAM superfamily. RlmN family.</text>
</comment>
<comment type="catalytic activity">
    <reaction evidence="14">
        <text>adenosine(37) in tRNA + 2 reduced [2Fe-2S]-[ferredoxin] + 2 S-adenosyl-L-methionine = 2-methyladenosine(37) in tRNA + 5'-deoxyadenosine + L-methionine + 2 oxidized [2Fe-2S]-[ferredoxin] + S-adenosyl-L-homocysteine</text>
        <dbReference type="Rhea" id="RHEA:43332"/>
        <dbReference type="Rhea" id="RHEA-COMP:10000"/>
        <dbReference type="Rhea" id="RHEA-COMP:10001"/>
        <dbReference type="Rhea" id="RHEA-COMP:10162"/>
        <dbReference type="Rhea" id="RHEA-COMP:10485"/>
        <dbReference type="ChEBI" id="CHEBI:17319"/>
        <dbReference type="ChEBI" id="CHEBI:33737"/>
        <dbReference type="ChEBI" id="CHEBI:33738"/>
        <dbReference type="ChEBI" id="CHEBI:57844"/>
        <dbReference type="ChEBI" id="CHEBI:57856"/>
        <dbReference type="ChEBI" id="CHEBI:59789"/>
        <dbReference type="ChEBI" id="CHEBI:74411"/>
        <dbReference type="ChEBI" id="CHEBI:74497"/>
        <dbReference type="EC" id="2.1.1.192"/>
    </reaction>
</comment>
<organism evidence="16 17">
    <name type="scientific">Butyricimonas virosa</name>
    <dbReference type="NCBI Taxonomy" id="544645"/>
    <lineage>
        <taxon>Bacteria</taxon>
        <taxon>Pseudomonadati</taxon>
        <taxon>Bacteroidota</taxon>
        <taxon>Bacteroidia</taxon>
        <taxon>Bacteroidales</taxon>
        <taxon>Odoribacteraceae</taxon>
        <taxon>Butyricimonas</taxon>
    </lineage>
</organism>
<evidence type="ECO:0000256" key="13">
    <source>
        <dbReference type="ARBA" id="ARBA00023157"/>
    </source>
</evidence>
<keyword evidence="5 14" id="KW-0698">rRNA processing</keyword>
<dbReference type="GO" id="GO:0070475">
    <property type="term" value="P:rRNA base methylation"/>
    <property type="evidence" value="ECO:0007669"/>
    <property type="project" value="UniProtKB-UniRule"/>
</dbReference>
<evidence type="ECO:0000313" key="17">
    <source>
        <dbReference type="Proteomes" id="UP000283589"/>
    </source>
</evidence>
<keyword evidence="13 14" id="KW-1015">Disulfide bond</keyword>
<dbReference type="SFLD" id="SFLDG01062">
    <property type="entry name" value="methyltransferase_(Class_A)"/>
    <property type="match status" value="1"/>
</dbReference>
<feature type="binding site" evidence="14">
    <location>
        <begin position="217"/>
        <end position="219"/>
    </location>
    <ligand>
        <name>S-adenosyl-L-methionine</name>
        <dbReference type="ChEBI" id="CHEBI:59789"/>
    </ligand>
</feature>
<feature type="domain" description="Radical SAM core" evidence="15">
    <location>
        <begin position="98"/>
        <end position="331"/>
    </location>
</feature>
<dbReference type="PANTHER" id="PTHR30544:SF5">
    <property type="entry name" value="RADICAL SAM CORE DOMAIN-CONTAINING PROTEIN"/>
    <property type="match status" value="1"/>
</dbReference>
<evidence type="ECO:0000256" key="12">
    <source>
        <dbReference type="ARBA" id="ARBA00023014"/>
    </source>
</evidence>
<feature type="binding site" evidence="14">
    <location>
        <position position="116"/>
    </location>
    <ligand>
        <name>[4Fe-4S] cluster</name>
        <dbReference type="ChEBI" id="CHEBI:49883"/>
        <note>4Fe-4S-S-AdoMet</note>
    </ligand>
</feature>
<keyword evidence="8 14" id="KW-0949">S-adenosyl-L-methionine</keyword>
<dbReference type="EC" id="2.1.1.192" evidence="14"/>
<dbReference type="SMART" id="SM00729">
    <property type="entry name" value="Elp3"/>
    <property type="match status" value="1"/>
</dbReference>
<evidence type="ECO:0000256" key="9">
    <source>
        <dbReference type="ARBA" id="ARBA00022694"/>
    </source>
</evidence>
<feature type="active site" description="S-methylcysteine intermediate" evidence="14">
    <location>
        <position position="336"/>
    </location>
</feature>
<evidence type="ECO:0000313" key="16">
    <source>
        <dbReference type="EMBL" id="RGV30832.1"/>
    </source>
</evidence>
<dbReference type="GO" id="GO:0002935">
    <property type="term" value="F:tRNA (adenine(37)-C2)-methyltransferase activity"/>
    <property type="evidence" value="ECO:0007669"/>
    <property type="project" value="UniProtKB-UniRule"/>
</dbReference>
<dbReference type="SUPFAM" id="SSF102114">
    <property type="entry name" value="Radical SAM enzymes"/>
    <property type="match status" value="1"/>
</dbReference>
<protein>
    <recommendedName>
        <fullName evidence="14">Probable dual-specificity RNA methyltransferase RlmN</fullName>
        <ecNumber evidence="14">2.1.1.192</ecNumber>
    </recommendedName>
    <alternativeName>
        <fullName evidence="14">23S rRNA (adenine(2503)-C(2))-methyltransferase</fullName>
    </alternativeName>
    <alternativeName>
        <fullName evidence="14">23S rRNA m2A2503 methyltransferase</fullName>
    </alternativeName>
    <alternativeName>
        <fullName evidence="14">Ribosomal RNA large subunit methyltransferase N</fullName>
    </alternativeName>
    <alternativeName>
        <fullName evidence="14">tRNA (adenine(37)-C(2))-methyltransferase</fullName>
    </alternativeName>
    <alternativeName>
        <fullName evidence="14">tRNA m2A37 methyltransferase</fullName>
    </alternativeName>
</protein>
<evidence type="ECO:0000256" key="10">
    <source>
        <dbReference type="ARBA" id="ARBA00022723"/>
    </source>
</evidence>
<dbReference type="InterPro" id="IPR007197">
    <property type="entry name" value="rSAM"/>
</dbReference>
<dbReference type="FunFam" id="3.20.20.70:FF:000014">
    <property type="entry name" value="Probable dual-specificity RNA methyltransferase RlmN"/>
    <property type="match status" value="1"/>
</dbReference>
<reference evidence="16 17" key="1">
    <citation type="submission" date="2018-08" db="EMBL/GenBank/DDBJ databases">
        <title>A genome reference for cultivated species of the human gut microbiota.</title>
        <authorList>
            <person name="Zou Y."/>
            <person name="Xue W."/>
            <person name="Luo G."/>
        </authorList>
    </citation>
    <scope>NUCLEOTIDE SEQUENCE [LARGE SCALE GENOMIC DNA]</scope>
    <source>
        <strain evidence="16 17">AF14-49</strain>
    </source>
</reference>
<evidence type="ECO:0000256" key="1">
    <source>
        <dbReference type="ARBA" id="ARBA00004496"/>
    </source>
</evidence>
<dbReference type="InterPro" id="IPR027492">
    <property type="entry name" value="RNA_MTrfase_RlmN"/>
</dbReference>
<dbReference type="HAMAP" id="MF_01849">
    <property type="entry name" value="RNA_methyltr_RlmN"/>
    <property type="match status" value="1"/>
</dbReference>
<comment type="cofactor">
    <cofactor evidence="14">
        <name>[4Fe-4S] cluster</name>
        <dbReference type="ChEBI" id="CHEBI:49883"/>
    </cofactor>
    <text evidence="14">Binds 1 [4Fe-4S] cluster. The cluster is coordinated with 3 cysteines and an exchangeable S-adenosyl-L-methionine.</text>
</comment>
<evidence type="ECO:0000256" key="7">
    <source>
        <dbReference type="ARBA" id="ARBA00022679"/>
    </source>
</evidence>
<keyword evidence="7 14" id="KW-0808">Transferase</keyword>
<comment type="catalytic activity">
    <reaction evidence="14">
        <text>adenosine(2503) in 23S rRNA + 2 reduced [2Fe-2S]-[ferredoxin] + 2 S-adenosyl-L-methionine = 2-methyladenosine(2503) in 23S rRNA + 5'-deoxyadenosine + L-methionine + 2 oxidized [2Fe-2S]-[ferredoxin] + S-adenosyl-L-homocysteine</text>
        <dbReference type="Rhea" id="RHEA:42916"/>
        <dbReference type="Rhea" id="RHEA-COMP:10000"/>
        <dbReference type="Rhea" id="RHEA-COMP:10001"/>
        <dbReference type="Rhea" id="RHEA-COMP:10152"/>
        <dbReference type="Rhea" id="RHEA-COMP:10282"/>
        <dbReference type="ChEBI" id="CHEBI:17319"/>
        <dbReference type="ChEBI" id="CHEBI:33737"/>
        <dbReference type="ChEBI" id="CHEBI:33738"/>
        <dbReference type="ChEBI" id="CHEBI:57844"/>
        <dbReference type="ChEBI" id="CHEBI:57856"/>
        <dbReference type="ChEBI" id="CHEBI:59789"/>
        <dbReference type="ChEBI" id="CHEBI:74411"/>
        <dbReference type="ChEBI" id="CHEBI:74497"/>
        <dbReference type="EC" id="2.1.1.192"/>
    </reaction>
</comment>
<keyword evidence="12 14" id="KW-0411">Iron-sulfur</keyword>
<dbReference type="CDD" id="cd01335">
    <property type="entry name" value="Radical_SAM"/>
    <property type="match status" value="1"/>
</dbReference>
<keyword evidence="11 14" id="KW-0408">Iron</keyword>
<keyword evidence="4 14" id="KW-0963">Cytoplasm</keyword>
<keyword evidence="10 14" id="KW-0479">Metal-binding</keyword>
<dbReference type="Gene3D" id="3.20.20.70">
    <property type="entry name" value="Aldolase class I"/>
    <property type="match status" value="1"/>
</dbReference>
<evidence type="ECO:0000256" key="4">
    <source>
        <dbReference type="ARBA" id="ARBA00022490"/>
    </source>
</evidence>
<feature type="binding site" evidence="14">
    <location>
        <position position="194"/>
    </location>
    <ligand>
        <name>S-adenosyl-L-methionine</name>
        <dbReference type="ChEBI" id="CHEBI:59789"/>
    </ligand>
</feature>
<proteinExistence type="inferred from homology"/>
<dbReference type="EMBL" id="QRZA01000048">
    <property type="protein sequence ID" value="RGV30832.1"/>
    <property type="molecule type" value="Genomic_DNA"/>
</dbReference>
<comment type="caution">
    <text evidence="14">Lacks conserved residue(s) required for the propagation of feature annotation.</text>
</comment>
<evidence type="ECO:0000256" key="6">
    <source>
        <dbReference type="ARBA" id="ARBA00022603"/>
    </source>
</evidence>
<evidence type="ECO:0000256" key="11">
    <source>
        <dbReference type="ARBA" id="ARBA00023004"/>
    </source>
</evidence>
<dbReference type="GO" id="GO:0051539">
    <property type="term" value="F:4 iron, 4 sulfur cluster binding"/>
    <property type="evidence" value="ECO:0007669"/>
    <property type="project" value="UniProtKB-UniRule"/>
</dbReference>
<name>A0A412WUC5_9BACT</name>
<dbReference type="STRING" id="1121130.GCA_000519105_03047"/>
<evidence type="ECO:0000256" key="3">
    <source>
        <dbReference type="ARBA" id="ARBA00022485"/>
    </source>
</evidence>
<dbReference type="GO" id="GO:0030488">
    <property type="term" value="P:tRNA methylation"/>
    <property type="evidence" value="ECO:0007669"/>
    <property type="project" value="UniProtKB-UniRule"/>
</dbReference>
<evidence type="ECO:0000259" key="15">
    <source>
        <dbReference type="PROSITE" id="PS51918"/>
    </source>
</evidence>
<accession>A0A412WUC5</accession>
<dbReference type="GO" id="GO:0000049">
    <property type="term" value="F:tRNA binding"/>
    <property type="evidence" value="ECO:0007669"/>
    <property type="project" value="UniProtKB-UniRule"/>
</dbReference>
<dbReference type="InterPro" id="IPR006638">
    <property type="entry name" value="Elp3/MiaA/NifB-like_rSAM"/>
</dbReference>